<dbReference type="AlphaFoldDB" id="A0AAD7Z919"/>
<reference evidence="1" key="2">
    <citation type="submission" date="2023-05" db="EMBL/GenBank/DDBJ databases">
        <authorList>
            <person name="Fouks B."/>
        </authorList>
    </citation>
    <scope>NUCLEOTIDE SEQUENCE</scope>
    <source>
        <strain evidence="1">Stay&amp;Tobe</strain>
        <tissue evidence="1">Testes</tissue>
    </source>
</reference>
<proteinExistence type="predicted"/>
<feature type="non-terminal residue" evidence="1">
    <location>
        <position position="1"/>
    </location>
</feature>
<evidence type="ECO:0000313" key="1">
    <source>
        <dbReference type="EMBL" id="KAJ9576319.1"/>
    </source>
</evidence>
<comment type="caution">
    <text evidence="1">The sequence shown here is derived from an EMBL/GenBank/DDBJ whole genome shotgun (WGS) entry which is preliminary data.</text>
</comment>
<keyword evidence="2" id="KW-1185">Reference proteome</keyword>
<organism evidence="1 2">
    <name type="scientific">Diploptera punctata</name>
    <name type="common">Pacific beetle cockroach</name>
    <dbReference type="NCBI Taxonomy" id="6984"/>
    <lineage>
        <taxon>Eukaryota</taxon>
        <taxon>Metazoa</taxon>
        <taxon>Ecdysozoa</taxon>
        <taxon>Arthropoda</taxon>
        <taxon>Hexapoda</taxon>
        <taxon>Insecta</taxon>
        <taxon>Pterygota</taxon>
        <taxon>Neoptera</taxon>
        <taxon>Polyneoptera</taxon>
        <taxon>Dictyoptera</taxon>
        <taxon>Blattodea</taxon>
        <taxon>Blaberoidea</taxon>
        <taxon>Blaberidae</taxon>
        <taxon>Diplopterinae</taxon>
        <taxon>Diploptera</taxon>
    </lineage>
</organism>
<feature type="non-terminal residue" evidence="1">
    <location>
        <position position="86"/>
    </location>
</feature>
<accession>A0AAD7Z919</accession>
<reference evidence="1" key="1">
    <citation type="journal article" date="2023" name="IScience">
        <title>Live-bearing cockroach genome reveals convergent evolutionary mechanisms linked to viviparity in insects and beyond.</title>
        <authorList>
            <person name="Fouks B."/>
            <person name="Harrison M.C."/>
            <person name="Mikhailova A.A."/>
            <person name="Marchal E."/>
            <person name="English S."/>
            <person name="Carruthers M."/>
            <person name="Jennings E.C."/>
            <person name="Chiamaka E.L."/>
            <person name="Frigard R.A."/>
            <person name="Pippel M."/>
            <person name="Attardo G.M."/>
            <person name="Benoit J.B."/>
            <person name="Bornberg-Bauer E."/>
            <person name="Tobe S.S."/>
        </authorList>
    </citation>
    <scope>NUCLEOTIDE SEQUENCE</scope>
    <source>
        <strain evidence="1">Stay&amp;Tobe</strain>
    </source>
</reference>
<name>A0AAD7Z919_DIPPU</name>
<sequence>TNTLSRTVTFLLAKYLSTISGEWIADNNLLFAVFKQCSMSLHQIHLTIILVNSGFVALDIRLISDIFMLTILETMNDFGRFALAVN</sequence>
<protein>
    <submittedName>
        <fullName evidence="1">Uncharacterized protein</fullName>
    </submittedName>
</protein>
<dbReference type="EMBL" id="JASPKZ010009800">
    <property type="protein sequence ID" value="KAJ9576319.1"/>
    <property type="molecule type" value="Genomic_DNA"/>
</dbReference>
<evidence type="ECO:0000313" key="2">
    <source>
        <dbReference type="Proteomes" id="UP001233999"/>
    </source>
</evidence>
<dbReference type="Proteomes" id="UP001233999">
    <property type="component" value="Unassembled WGS sequence"/>
</dbReference>
<gene>
    <name evidence="1" type="ORF">L9F63_006819</name>
</gene>